<evidence type="ECO:0008006" key="4">
    <source>
        <dbReference type="Google" id="ProtNLM"/>
    </source>
</evidence>
<dbReference type="EMBL" id="QFRJ01000009">
    <property type="protein sequence ID" value="PWH84991.1"/>
    <property type="molecule type" value="Genomic_DNA"/>
</dbReference>
<keyword evidence="3" id="KW-1185">Reference proteome</keyword>
<dbReference type="Proteomes" id="UP000245370">
    <property type="component" value="Unassembled WGS sequence"/>
</dbReference>
<protein>
    <recommendedName>
        <fullName evidence="4">Toxin-antitoxin system YwqK family antitoxin</fullName>
    </recommendedName>
</protein>
<reference evidence="2 3" key="2">
    <citation type="submission" date="2018-05" db="EMBL/GenBank/DDBJ databases">
        <authorList>
            <person name="Lanie J.A."/>
            <person name="Ng W.-L."/>
            <person name="Kazmierczak K.M."/>
            <person name="Andrzejewski T.M."/>
            <person name="Davidsen T.M."/>
            <person name="Wayne K.J."/>
            <person name="Tettelin H."/>
            <person name="Glass J.I."/>
            <person name="Rusch D."/>
            <person name="Podicherti R."/>
            <person name="Tsui H.-C.T."/>
            <person name="Winkler M.E."/>
        </authorList>
    </citation>
    <scope>NUCLEOTIDE SEQUENCE [LARGE SCALE GENOMIC DNA]</scope>
    <source>
        <strain evidence="2 3">C305</strain>
    </source>
</reference>
<comment type="caution">
    <text evidence="2">The sequence shown here is derived from an EMBL/GenBank/DDBJ whole genome shotgun (WGS) entry which is preliminary data.</text>
</comment>
<dbReference type="Gene3D" id="3.90.930.1">
    <property type="match status" value="1"/>
</dbReference>
<evidence type="ECO:0000256" key="1">
    <source>
        <dbReference type="SAM" id="SignalP"/>
    </source>
</evidence>
<dbReference type="PROSITE" id="PS51257">
    <property type="entry name" value="PROKAR_LIPOPROTEIN"/>
    <property type="match status" value="1"/>
</dbReference>
<reference evidence="2 3" key="1">
    <citation type="submission" date="2018-05" db="EMBL/GenBank/DDBJ databases">
        <title>Brumimicrobium oceani sp. nov., isolated from coastal sediment.</title>
        <authorList>
            <person name="Kou Y."/>
        </authorList>
    </citation>
    <scope>NUCLEOTIDE SEQUENCE [LARGE SCALE GENOMIC DNA]</scope>
    <source>
        <strain evidence="2 3">C305</strain>
    </source>
</reference>
<dbReference type="SUPFAM" id="SSF82185">
    <property type="entry name" value="Histone H3 K4-specific methyltransferase SET7/9 N-terminal domain"/>
    <property type="match status" value="1"/>
</dbReference>
<organism evidence="2 3">
    <name type="scientific">Brumimicrobium oceani</name>
    <dbReference type="NCBI Taxonomy" id="2100725"/>
    <lineage>
        <taxon>Bacteria</taxon>
        <taxon>Pseudomonadati</taxon>
        <taxon>Bacteroidota</taxon>
        <taxon>Flavobacteriia</taxon>
        <taxon>Flavobacteriales</taxon>
        <taxon>Crocinitomicaceae</taxon>
        <taxon>Brumimicrobium</taxon>
    </lineage>
</organism>
<gene>
    <name evidence="2" type="ORF">DIT68_11500</name>
</gene>
<feature type="chain" id="PRO_5015743264" description="Toxin-antitoxin system YwqK family antitoxin" evidence="1">
    <location>
        <begin position="20"/>
        <end position="138"/>
    </location>
</feature>
<sequence>MMKKYFFLVLILMVWSACADEAEKPKRPEVKMETRPLVSQDDNGRYTEWYPGHKQLKITGRKNKDGERVGVWKYFSELGVELSIVVYKDGLKDGHTIVKHPNGAVHYSGEYLNDEPIGVWKFYNEEGQLTETKDYSKL</sequence>
<evidence type="ECO:0000313" key="3">
    <source>
        <dbReference type="Proteomes" id="UP000245370"/>
    </source>
</evidence>
<name>A0A2U2XBA9_9FLAO</name>
<feature type="signal peptide" evidence="1">
    <location>
        <begin position="1"/>
        <end position="19"/>
    </location>
</feature>
<keyword evidence="1" id="KW-0732">Signal</keyword>
<proteinExistence type="predicted"/>
<evidence type="ECO:0000313" key="2">
    <source>
        <dbReference type="EMBL" id="PWH84991.1"/>
    </source>
</evidence>
<accession>A0A2U2XBA9</accession>
<dbReference type="AlphaFoldDB" id="A0A2U2XBA9"/>